<dbReference type="Gene3D" id="1.10.510.10">
    <property type="entry name" value="Transferase(Phosphotransferase) domain 1"/>
    <property type="match status" value="1"/>
</dbReference>
<evidence type="ECO:0000256" key="8">
    <source>
        <dbReference type="ARBA" id="ARBA00048679"/>
    </source>
</evidence>
<evidence type="ECO:0000259" key="11">
    <source>
        <dbReference type="PROSITE" id="PS50011"/>
    </source>
</evidence>
<evidence type="ECO:0000256" key="6">
    <source>
        <dbReference type="ARBA" id="ARBA00022840"/>
    </source>
</evidence>
<keyword evidence="13" id="KW-1185">Reference proteome</keyword>
<dbReference type="PANTHER" id="PTHR43895">
    <property type="entry name" value="CALCIUM/CALMODULIN-DEPENDENT PROTEIN KINASE KINASE-RELATED"/>
    <property type="match status" value="1"/>
</dbReference>
<dbReference type="GO" id="GO:0005524">
    <property type="term" value="F:ATP binding"/>
    <property type="evidence" value="ECO:0007669"/>
    <property type="project" value="UniProtKB-UniRule"/>
</dbReference>
<keyword evidence="5" id="KW-0418">Kinase</keyword>
<dbReference type="InterPro" id="IPR008271">
    <property type="entry name" value="Ser/Thr_kinase_AS"/>
</dbReference>
<dbReference type="PROSITE" id="PS00108">
    <property type="entry name" value="PROTEIN_KINASE_ST"/>
    <property type="match status" value="1"/>
</dbReference>
<gene>
    <name evidence="12" type="ORF">ECRASSUSDP1_LOCUS15574</name>
</gene>
<evidence type="ECO:0000313" key="13">
    <source>
        <dbReference type="Proteomes" id="UP001295684"/>
    </source>
</evidence>
<dbReference type="PROSITE" id="PS00107">
    <property type="entry name" value="PROTEIN_KINASE_ATP"/>
    <property type="match status" value="1"/>
</dbReference>
<comment type="catalytic activity">
    <reaction evidence="7">
        <text>L-threonyl-[protein] + ATP = O-phospho-L-threonyl-[protein] + ADP + H(+)</text>
        <dbReference type="Rhea" id="RHEA:46608"/>
        <dbReference type="Rhea" id="RHEA-COMP:11060"/>
        <dbReference type="Rhea" id="RHEA-COMP:11605"/>
        <dbReference type="ChEBI" id="CHEBI:15378"/>
        <dbReference type="ChEBI" id="CHEBI:30013"/>
        <dbReference type="ChEBI" id="CHEBI:30616"/>
        <dbReference type="ChEBI" id="CHEBI:61977"/>
        <dbReference type="ChEBI" id="CHEBI:456216"/>
        <dbReference type="EC" id="2.7.11.1"/>
    </reaction>
</comment>
<proteinExistence type="inferred from homology"/>
<evidence type="ECO:0000256" key="4">
    <source>
        <dbReference type="ARBA" id="ARBA00022741"/>
    </source>
</evidence>
<organism evidence="12 13">
    <name type="scientific">Euplotes crassus</name>
    <dbReference type="NCBI Taxonomy" id="5936"/>
    <lineage>
        <taxon>Eukaryota</taxon>
        <taxon>Sar</taxon>
        <taxon>Alveolata</taxon>
        <taxon>Ciliophora</taxon>
        <taxon>Intramacronucleata</taxon>
        <taxon>Spirotrichea</taxon>
        <taxon>Hypotrichia</taxon>
        <taxon>Euplotida</taxon>
        <taxon>Euplotidae</taxon>
        <taxon>Moneuplotes</taxon>
    </lineage>
</organism>
<evidence type="ECO:0000256" key="1">
    <source>
        <dbReference type="ARBA" id="ARBA00012513"/>
    </source>
</evidence>
<evidence type="ECO:0000256" key="2">
    <source>
        <dbReference type="ARBA" id="ARBA00022527"/>
    </source>
</evidence>
<feature type="binding site" evidence="9">
    <location>
        <position position="48"/>
    </location>
    <ligand>
        <name>ATP</name>
        <dbReference type="ChEBI" id="CHEBI:30616"/>
    </ligand>
</feature>
<keyword evidence="3" id="KW-0808">Transferase</keyword>
<evidence type="ECO:0000256" key="5">
    <source>
        <dbReference type="ARBA" id="ARBA00022777"/>
    </source>
</evidence>
<feature type="domain" description="Protein kinase" evidence="11">
    <location>
        <begin position="12"/>
        <end position="288"/>
    </location>
</feature>
<accession>A0AAD1XK99</accession>
<dbReference type="EC" id="2.7.11.1" evidence="1"/>
<evidence type="ECO:0000256" key="10">
    <source>
        <dbReference type="RuleBase" id="RU000304"/>
    </source>
</evidence>
<evidence type="ECO:0000256" key="7">
    <source>
        <dbReference type="ARBA" id="ARBA00047899"/>
    </source>
</evidence>
<dbReference type="InterPro" id="IPR011009">
    <property type="entry name" value="Kinase-like_dom_sf"/>
</dbReference>
<dbReference type="GO" id="GO:0007165">
    <property type="term" value="P:signal transduction"/>
    <property type="evidence" value="ECO:0007669"/>
    <property type="project" value="TreeGrafter"/>
</dbReference>
<comment type="catalytic activity">
    <reaction evidence="8">
        <text>L-seryl-[protein] + ATP = O-phospho-L-seryl-[protein] + ADP + H(+)</text>
        <dbReference type="Rhea" id="RHEA:17989"/>
        <dbReference type="Rhea" id="RHEA-COMP:9863"/>
        <dbReference type="Rhea" id="RHEA-COMP:11604"/>
        <dbReference type="ChEBI" id="CHEBI:15378"/>
        <dbReference type="ChEBI" id="CHEBI:29999"/>
        <dbReference type="ChEBI" id="CHEBI:30616"/>
        <dbReference type="ChEBI" id="CHEBI:83421"/>
        <dbReference type="ChEBI" id="CHEBI:456216"/>
        <dbReference type="EC" id="2.7.11.1"/>
    </reaction>
</comment>
<dbReference type="Proteomes" id="UP001295684">
    <property type="component" value="Unassembled WGS sequence"/>
</dbReference>
<dbReference type="GO" id="GO:0004674">
    <property type="term" value="F:protein serine/threonine kinase activity"/>
    <property type="evidence" value="ECO:0007669"/>
    <property type="project" value="UniProtKB-KW"/>
</dbReference>
<protein>
    <recommendedName>
        <fullName evidence="1">non-specific serine/threonine protein kinase</fullName>
        <ecNumber evidence="1">2.7.11.1</ecNumber>
    </recommendedName>
</protein>
<dbReference type="SUPFAM" id="SSF56112">
    <property type="entry name" value="Protein kinase-like (PK-like)"/>
    <property type="match status" value="1"/>
</dbReference>
<sequence>MLGEGEIVDEKYTLGRRVGKGAYSYCYLAKQLLEDGKTPDDRQEVVLKINSKQEFSFVDEFNVSSELSSFPQLLHYKQFGTFTHESEERKFEYMVTDFMPNGTLFDYVSNNGFDEDCARFLFKHILKGIESMHDSGYAHLDLKLGNILLDMHYQPKICDYGFSQRVSKEDFLPSKEFECFGTKNYISPEIFTDEVFNCFRADIFALGVAFFILMVGDYPFSKATKSDSKYQHMFKKDPFVFWRKHARAKKKRNKGLISDELVDLLTMMMIPDQEKRITVDQIKDHPWYQEPSMEISKVKEYMKSQLSLKTKR</sequence>
<evidence type="ECO:0000313" key="12">
    <source>
        <dbReference type="EMBL" id="CAI2374222.1"/>
    </source>
</evidence>
<dbReference type="AlphaFoldDB" id="A0AAD1XK99"/>
<name>A0AAD1XK99_EUPCR</name>
<evidence type="ECO:0000256" key="9">
    <source>
        <dbReference type="PROSITE-ProRule" id="PRU10141"/>
    </source>
</evidence>
<dbReference type="PANTHER" id="PTHR43895:SF32">
    <property type="entry name" value="SERINE_THREONINE-PROTEIN KINASE CHK1"/>
    <property type="match status" value="1"/>
</dbReference>
<comment type="caution">
    <text evidence="12">The sequence shown here is derived from an EMBL/GenBank/DDBJ whole genome shotgun (WGS) entry which is preliminary data.</text>
</comment>
<dbReference type="InterPro" id="IPR017441">
    <property type="entry name" value="Protein_kinase_ATP_BS"/>
</dbReference>
<keyword evidence="2 10" id="KW-0723">Serine/threonine-protein kinase</keyword>
<dbReference type="InterPro" id="IPR000719">
    <property type="entry name" value="Prot_kinase_dom"/>
</dbReference>
<dbReference type="Pfam" id="PF00069">
    <property type="entry name" value="Pkinase"/>
    <property type="match status" value="1"/>
</dbReference>
<reference evidence="12" key="1">
    <citation type="submission" date="2023-07" db="EMBL/GenBank/DDBJ databases">
        <authorList>
            <consortium name="AG Swart"/>
            <person name="Singh M."/>
            <person name="Singh A."/>
            <person name="Seah K."/>
            <person name="Emmerich C."/>
        </authorList>
    </citation>
    <scope>NUCLEOTIDE SEQUENCE</scope>
    <source>
        <strain evidence="12">DP1</strain>
    </source>
</reference>
<dbReference type="EMBL" id="CAMPGE010015608">
    <property type="protein sequence ID" value="CAI2374222.1"/>
    <property type="molecule type" value="Genomic_DNA"/>
</dbReference>
<dbReference type="PROSITE" id="PS50011">
    <property type="entry name" value="PROTEIN_KINASE_DOM"/>
    <property type="match status" value="1"/>
</dbReference>
<keyword evidence="6 9" id="KW-0067">ATP-binding</keyword>
<comment type="similarity">
    <text evidence="10">Belongs to the protein kinase superfamily.</text>
</comment>
<evidence type="ECO:0000256" key="3">
    <source>
        <dbReference type="ARBA" id="ARBA00022679"/>
    </source>
</evidence>
<keyword evidence="4 9" id="KW-0547">Nucleotide-binding</keyword>
<dbReference type="SMART" id="SM00220">
    <property type="entry name" value="S_TKc"/>
    <property type="match status" value="1"/>
</dbReference>